<dbReference type="EMBL" id="LAZR01002629">
    <property type="protein sequence ID" value="KKN27533.1"/>
    <property type="molecule type" value="Genomic_DNA"/>
</dbReference>
<dbReference type="AlphaFoldDB" id="A0A0F9SDR6"/>
<organism evidence="1">
    <name type="scientific">marine sediment metagenome</name>
    <dbReference type="NCBI Taxonomy" id="412755"/>
    <lineage>
        <taxon>unclassified sequences</taxon>
        <taxon>metagenomes</taxon>
        <taxon>ecological metagenomes</taxon>
    </lineage>
</organism>
<reference evidence="1" key="1">
    <citation type="journal article" date="2015" name="Nature">
        <title>Complex archaea that bridge the gap between prokaryotes and eukaryotes.</title>
        <authorList>
            <person name="Spang A."/>
            <person name="Saw J.H."/>
            <person name="Jorgensen S.L."/>
            <person name="Zaremba-Niedzwiedzka K."/>
            <person name="Martijn J."/>
            <person name="Lind A.E."/>
            <person name="van Eijk R."/>
            <person name="Schleper C."/>
            <person name="Guy L."/>
            <person name="Ettema T.J."/>
        </authorList>
    </citation>
    <scope>NUCLEOTIDE SEQUENCE</scope>
</reference>
<name>A0A0F9SDR6_9ZZZZ</name>
<accession>A0A0F9SDR6</accession>
<evidence type="ECO:0000313" key="1">
    <source>
        <dbReference type="EMBL" id="KKN27533.1"/>
    </source>
</evidence>
<comment type="caution">
    <text evidence="1">The sequence shown here is derived from an EMBL/GenBank/DDBJ whole genome shotgun (WGS) entry which is preliminary data.</text>
</comment>
<gene>
    <name evidence="1" type="ORF">LCGC14_0863690</name>
</gene>
<proteinExistence type="predicted"/>
<protein>
    <submittedName>
        <fullName evidence="1">Uncharacterized protein</fullName>
    </submittedName>
</protein>
<sequence length="268" mass="29602">MTELQIINMALVEAGESPITAIAELSKKHIQNIYDQTRDELLSSYPWPFALKRVRLTAAGILDCSTITITFADADPDTIADSGTAFVTSGFEADDLAGVVGSENNNKNYKINTAAAGTLTLETAEEVTAETLVNDTDLKLYAKPAYNWGYKYAIPSDSLRVYSVEENTNESSGNPTWDTEGDYMVTDAIDEYDQVRIAYIKQITDSTKFSTIFITVLTLKLATKLTDDKTLRDRLEVKSTDTLLDVFSINAGTGNPDTTRKDTSWQKR</sequence>